<evidence type="ECO:0000313" key="3">
    <source>
        <dbReference type="Proteomes" id="UP001189429"/>
    </source>
</evidence>
<accession>A0ABN9XHG7</accession>
<reference evidence="2" key="1">
    <citation type="submission" date="2023-10" db="EMBL/GenBank/DDBJ databases">
        <authorList>
            <person name="Chen Y."/>
            <person name="Shah S."/>
            <person name="Dougan E. K."/>
            <person name="Thang M."/>
            <person name="Chan C."/>
        </authorList>
    </citation>
    <scope>NUCLEOTIDE SEQUENCE [LARGE SCALE GENOMIC DNA]</scope>
</reference>
<protein>
    <submittedName>
        <fullName evidence="2">Uncharacterized protein</fullName>
    </submittedName>
</protein>
<dbReference type="Proteomes" id="UP001189429">
    <property type="component" value="Unassembled WGS sequence"/>
</dbReference>
<evidence type="ECO:0000256" key="1">
    <source>
        <dbReference type="SAM" id="MobiDB-lite"/>
    </source>
</evidence>
<name>A0ABN9XHG7_9DINO</name>
<sequence>MHALVVAGAAIVGGRVRLGGEARGGLARGRRQLHGAAPARVPAAPELLGPAPAAHPLQRVQVVVPRVAVMGHGVVVGAGGARGGGGGGGRGGGGGGCCCCGGGVVGHPFPTFSQHHALLPVVQVRWAAMEQSYDSLELTSSGVGKKGAWMGATVVVEVSTAGTSSHHANRSSSRGKAQSPVHTTQLGPRWGIVTRPHCPAPRPMNLNVCCST</sequence>
<gene>
    <name evidence="2" type="ORF">PCOR1329_LOCUS76655</name>
</gene>
<proteinExistence type="predicted"/>
<evidence type="ECO:0000313" key="2">
    <source>
        <dbReference type="EMBL" id="CAK0899028.1"/>
    </source>
</evidence>
<feature type="region of interest" description="Disordered" evidence="1">
    <location>
        <begin position="161"/>
        <end position="184"/>
    </location>
</feature>
<keyword evidence="3" id="KW-1185">Reference proteome</keyword>
<dbReference type="EMBL" id="CAUYUJ010020538">
    <property type="protein sequence ID" value="CAK0899028.1"/>
    <property type="molecule type" value="Genomic_DNA"/>
</dbReference>
<organism evidence="2 3">
    <name type="scientific">Prorocentrum cordatum</name>
    <dbReference type="NCBI Taxonomy" id="2364126"/>
    <lineage>
        <taxon>Eukaryota</taxon>
        <taxon>Sar</taxon>
        <taxon>Alveolata</taxon>
        <taxon>Dinophyceae</taxon>
        <taxon>Prorocentrales</taxon>
        <taxon>Prorocentraceae</taxon>
        <taxon>Prorocentrum</taxon>
    </lineage>
</organism>
<comment type="caution">
    <text evidence="2">The sequence shown here is derived from an EMBL/GenBank/DDBJ whole genome shotgun (WGS) entry which is preliminary data.</text>
</comment>